<reference evidence="2 3" key="1">
    <citation type="submission" date="2024-09" db="EMBL/GenBank/DDBJ databases">
        <authorList>
            <person name="Sun Q."/>
            <person name="Mori K."/>
        </authorList>
    </citation>
    <scope>NUCLEOTIDE SEQUENCE [LARGE SCALE GENOMIC DNA]</scope>
    <source>
        <strain evidence="2 3">JCM 12763</strain>
    </source>
</reference>
<evidence type="ECO:0008006" key="4">
    <source>
        <dbReference type="Google" id="ProtNLM"/>
    </source>
</evidence>
<name>A0ABV5V2L5_9MICO</name>
<dbReference type="SUPFAM" id="SSF52402">
    <property type="entry name" value="Adenine nucleotide alpha hydrolases-like"/>
    <property type="match status" value="2"/>
</dbReference>
<dbReference type="Proteomes" id="UP001589613">
    <property type="component" value="Unassembled WGS sequence"/>
</dbReference>
<proteinExistence type="predicted"/>
<feature type="non-terminal residue" evidence="2">
    <location>
        <position position="1"/>
    </location>
</feature>
<evidence type="ECO:0000256" key="1">
    <source>
        <dbReference type="SAM" id="MobiDB-lite"/>
    </source>
</evidence>
<sequence>APALRAALERSRRAGGERQEQGGAPADVGPGLLVVGRRGAGGFAGLSLGSTARRLVHDDGPVTVVVPAGQGPDAWAPPSADSPVVVDVSSDAGWAAGRPAEPLTAHRATQPEEVLGVALSRAHRTGRPLLAVLHWRVPSTVAAEGRSIAQVWDDYADRAAEQLDGLLGRWRTAYPTVELRPLVTDRHPVSTLLDLAGRAEILVLPRGPRACAVVEDATCPVMVL</sequence>
<accession>A0ABV5V2L5</accession>
<protein>
    <recommendedName>
        <fullName evidence="4">Universal stress protein family protein</fullName>
    </recommendedName>
</protein>
<feature type="compositionally biased region" description="Low complexity" evidence="1">
    <location>
        <begin position="21"/>
        <end position="30"/>
    </location>
</feature>
<feature type="compositionally biased region" description="Basic and acidic residues" evidence="1">
    <location>
        <begin position="7"/>
        <end position="20"/>
    </location>
</feature>
<feature type="region of interest" description="Disordered" evidence="1">
    <location>
        <begin position="1"/>
        <end position="30"/>
    </location>
</feature>
<dbReference type="Gene3D" id="3.40.50.12370">
    <property type="match status" value="1"/>
</dbReference>
<comment type="caution">
    <text evidence="2">The sequence shown here is derived from an EMBL/GenBank/DDBJ whole genome shotgun (WGS) entry which is preliminary data.</text>
</comment>
<keyword evidence="3" id="KW-1185">Reference proteome</keyword>
<evidence type="ECO:0000313" key="2">
    <source>
        <dbReference type="EMBL" id="MFB9732044.1"/>
    </source>
</evidence>
<evidence type="ECO:0000313" key="3">
    <source>
        <dbReference type="Proteomes" id="UP001589613"/>
    </source>
</evidence>
<gene>
    <name evidence="2" type="ORF">ACFFN0_08300</name>
</gene>
<dbReference type="EMBL" id="JBHMAX010000016">
    <property type="protein sequence ID" value="MFB9732044.1"/>
    <property type="molecule type" value="Genomic_DNA"/>
</dbReference>
<organism evidence="2 3">
    <name type="scientific">Ornithinimicrobium kibberense</name>
    <dbReference type="NCBI Taxonomy" id="282060"/>
    <lineage>
        <taxon>Bacteria</taxon>
        <taxon>Bacillati</taxon>
        <taxon>Actinomycetota</taxon>
        <taxon>Actinomycetes</taxon>
        <taxon>Micrococcales</taxon>
        <taxon>Ornithinimicrobiaceae</taxon>
        <taxon>Ornithinimicrobium</taxon>
    </lineage>
</organism>